<protein>
    <submittedName>
        <fullName evidence="4">NAD(P)H dehydrogenase</fullName>
    </submittedName>
</protein>
<dbReference type="Gene3D" id="3.40.50.360">
    <property type="match status" value="1"/>
</dbReference>
<reference evidence="4 5" key="1">
    <citation type="submission" date="2017-01" db="EMBL/GenBank/DDBJ databases">
        <authorList>
            <person name="Mah S.A."/>
            <person name="Swanson W.J."/>
            <person name="Moy G.W."/>
            <person name="Vacquier V.D."/>
        </authorList>
    </citation>
    <scope>NUCLEOTIDE SEQUENCE [LARGE SCALE GENOMIC DNA]</scope>
    <source>
        <strain evidence="4 5">DCY110</strain>
    </source>
</reference>
<dbReference type="STRING" id="1842727.RD110_00680"/>
<organism evidence="4 5">
    <name type="scientific">Rhodoferax koreensis</name>
    <dbReference type="NCBI Taxonomy" id="1842727"/>
    <lineage>
        <taxon>Bacteria</taxon>
        <taxon>Pseudomonadati</taxon>
        <taxon>Pseudomonadota</taxon>
        <taxon>Betaproteobacteria</taxon>
        <taxon>Burkholderiales</taxon>
        <taxon>Comamonadaceae</taxon>
        <taxon>Rhodoferax</taxon>
    </lineage>
</organism>
<dbReference type="InterPro" id="IPR051796">
    <property type="entry name" value="ISF_SsuE-like"/>
</dbReference>
<sequence length="197" mass="21250">MPQTPSPNLRQDGRHFLFLVGSTREPGHLGNTEWLARQAAAALPEGTRQTWQPLARLQLPTFVDRRHTSGSYAPPTGDMAILLEATLAATDIVFVAPVYWYGLPAPLKTYIDHWSAWMRTPGVAFKEAMAQKTLRLVTTSGDRAKAQPMIDSVRLCAQFLGMADGGVLWGKGGPPNAVLADAEATAHAATFLEATGA</sequence>
<accession>A0A1P8JQ62</accession>
<feature type="domain" description="Flavodoxin-like fold" evidence="3">
    <location>
        <begin position="16"/>
        <end position="172"/>
    </location>
</feature>
<evidence type="ECO:0000259" key="3">
    <source>
        <dbReference type="Pfam" id="PF02525"/>
    </source>
</evidence>
<dbReference type="OrthoDB" id="8445767at2"/>
<dbReference type="EMBL" id="CP019236">
    <property type="protein sequence ID" value="APW35907.1"/>
    <property type="molecule type" value="Genomic_DNA"/>
</dbReference>
<dbReference type="PANTHER" id="PTHR43278:SF4">
    <property type="entry name" value="NAD(P)H-DEPENDENT FMN-CONTAINING OXIDOREDUCTASE YWQN-RELATED"/>
    <property type="match status" value="1"/>
</dbReference>
<dbReference type="AlphaFoldDB" id="A0A1P8JQ62"/>
<evidence type="ECO:0000256" key="2">
    <source>
        <dbReference type="ARBA" id="ARBA00022643"/>
    </source>
</evidence>
<dbReference type="PANTHER" id="PTHR43278">
    <property type="entry name" value="NAD(P)H-DEPENDENT FMN-CONTAINING OXIDOREDUCTASE YWQN-RELATED"/>
    <property type="match status" value="1"/>
</dbReference>
<evidence type="ECO:0000256" key="1">
    <source>
        <dbReference type="ARBA" id="ARBA00022630"/>
    </source>
</evidence>
<dbReference type="KEGG" id="rhy:RD110_00680"/>
<dbReference type="SUPFAM" id="SSF52218">
    <property type="entry name" value="Flavoproteins"/>
    <property type="match status" value="1"/>
</dbReference>
<dbReference type="InterPro" id="IPR003680">
    <property type="entry name" value="Flavodoxin_fold"/>
</dbReference>
<dbReference type="Pfam" id="PF02525">
    <property type="entry name" value="Flavodoxin_2"/>
    <property type="match status" value="1"/>
</dbReference>
<gene>
    <name evidence="4" type="ORF">RD110_00680</name>
</gene>
<proteinExistence type="predicted"/>
<evidence type="ECO:0000313" key="4">
    <source>
        <dbReference type="EMBL" id="APW35907.1"/>
    </source>
</evidence>
<name>A0A1P8JQ62_9BURK</name>
<evidence type="ECO:0000313" key="5">
    <source>
        <dbReference type="Proteomes" id="UP000186609"/>
    </source>
</evidence>
<dbReference type="RefSeq" id="WP_076195744.1">
    <property type="nucleotide sequence ID" value="NZ_CP019236.1"/>
</dbReference>
<keyword evidence="5" id="KW-1185">Reference proteome</keyword>
<dbReference type="Proteomes" id="UP000186609">
    <property type="component" value="Chromosome"/>
</dbReference>
<dbReference type="InterPro" id="IPR029039">
    <property type="entry name" value="Flavoprotein-like_sf"/>
</dbReference>
<keyword evidence="2" id="KW-0288">FMN</keyword>
<keyword evidence="1" id="KW-0285">Flavoprotein</keyword>